<name>A0A558JLS5_LACJE</name>
<dbReference type="OrthoDB" id="9813719at2"/>
<keyword evidence="1" id="KW-0808">Transferase</keyword>
<dbReference type="GO" id="GO:0005524">
    <property type="term" value="F:ATP binding"/>
    <property type="evidence" value="ECO:0007669"/>
    <property type="project" value="UniProtKB-KW"/>
</dbReference>
<evidence type="ECO:0000313" key="9">
    <source>
        <dbReference type="Proteomes" id="UP000327236"/>
    </source>
</evidence>
<dbReference type="GO" id="GO:0070733">
    <property type="term" value="F:AMPylase activity"/>
    <property type="evidence" value="ECO:0007669"/>
    <property type="project" value="UniProtKB-EC"/>
</dbReference>
<dbReference type="SUPFAM" id="SSF140931">
    <property type="entry name" value="Fic-like"/>
    <property type="match status" value="1"/>
</dbReference>
<dbReference type="GO" id="GO:0051302">
    <property type="term" value="P:regulation of cell division"/>
    <property type="evidence" value="ECO:0007669"/>
    <property type="project" value="TreeGrafter"/>
</dbReference>
<dbReference type="RefSeq" id="WP_006588504.1">
    <property type="nucleotide sequence ID" value="NZ_CATOUX010000011.1"/>
</dbReference>
<evidence type="ECO:0000256" key="4">
    <source>
        <dbReference type="ARBA" id="ARBA00022840"/>
    </source>
</evidence>
<keyword evidence="4" id="KW-0067">ATP-binding</keyword>
<dbReference type="GO" id="GO:0051301">
    <property type="term" value="P:cell division"/>
    <property type="evidence" value="ECO:0007669"/>
    <property type="project" value="UniProtKB-KW"/>
</dbReference>
<evidence type="ECO:0000256" key="1">
    <source>
        <dbReference type="ARBA" id="ARBA00022679"/>
    </source>
</evidence>
<evidence type="ECO:0000256" key="2">
    <source>
        <dbReference type="ARBA" id="ARBA00022695"/>
    </source>
</evidence>
<organism evidence="8 9">
    <name type="scientific">Lactobacillus jensenii</name>
    <dbReference type="NCBI Taxonomy" id="109790"/>
    <lineage>
        <taxon>Bacteria</taxon>
        <taxon>Bacillati</taxon>
        <taxon>Bacillota</taxon>
        <taxon>Bacilli</taxon>
        <taxon>Lactobacillales</taxon>
        <taxon>Lactobacillaceae</taxon>
        <taxon>Lactobacillus</taxon>
    </lineage>
</organism>
<comment type="catalytic activity">
    <reaction evidence="7">
        <text>L-tyrosyl-[protein] + ATP = O-(5'-adenylyl)-L-tyrosyl-[protein] + diphosphate</text>
        <dbReference type="Rhea" id="RHEA:54288"/>
        <dbReference type="Rhea" id="RHEA-COMP:10136"/>
        <dbReference type="Rhea" id="RHEA-COMP:13846"/>
        <dbReference type="ChEBI" id="CHEBI:30616"/>
        <dbReference type="ChEBI" id="CHEBI:33019"/>
        <dbReference type="ChEBI" id="CHEBI:46858"/>
        <dbReference type="ChEBI" id="CHEBI:83624"/>
        <dbReference type="EC" id="2.7.7.108"/>
    </reaction>
</comment>
<dbReference type="Proteomes" id="UP000327236">
    <property type="component" value="Unassembled WGS sequence"/>
</dbReference>
<evidence type="ECO:0000256" key="5">
    <source>
        <dbReference type="ARBA" id="ARBA00034531"/>
    </source>
</evidence>
<evidence type="ECO:0000313" key="8">
    <source>
        <dbReference type="EMBL" id="KAA9320508.1"/>
    </source>
</evidence>
<evidence type="ECO:0000256" key="3">
    <source>
        <dbReference type="ARBA" id="ARBA00022741"/>
    </source>
</evidence>
<keyword evidence="8" id="KW-0131">Cell cycle</keyword>
<dbReference type="EMBL" id="VYWW01000045">
    <property type="protein sequence ID" value="KAA9320508.1"/>
    <property type="molecule type" value="Genomic_DNA"/>
</dbReference>
<dbReference type="Gene3D" id="1.10.3290.10">
    <property type="entry name" value="Fido-like domain"/>
    <property type="match status" value="1"/>
</dbReference>
<dbReference type="InterPro" id="IPR003812">
    <property type="entry name" value="Fido"/>
</dbReference>
<comment type="caution">
    <text evidence="8">The sequence shown here is derived from an EMBL/GenBank/DDBJ whole genome shotgun (WGS) entry which is preliminary data.</text>
</comment>
<dbReference type="InterPro" id="IPR036597">
    <property type="entry name" value="Fido-like_dom_sf"/>
</dbReference>
<keyword evidence="2" id="KW-0548">Nucleotidyltransferase</keyword>
<reference evidence="8 9" key="1">
    <citation type="submission" date="2019-09" db="EMBL/GenBank/DDBJ databases">
        <title>Draft genome sequence assemblies of isolates from the urinary tract.</title>
        <authorList>
            <person name="Mores C.R."/>
            <person name="Putonti C."/>
            <person name="Wolfe A.J."/>
        </authorList>
    </citation>
    <scope>NUCLEOTIDE SEQUENCE [LARGE SCALE GENOMIC DNA]</scope>
    <source>
        <strain evidence="8 9">UMB246</strain>
    </source>
</reference>
<evidence type="ECO:0000256" key="6">
    <source>
        <dbReference type="ARBA" id="ARBA00047939"/>
    </source>
</evidence>
<comment type="catalytic activity">
    <reaction evidence="6">
        <text>L-threonyl-[protein] + ATP = 3-O-(5'-adenylyl)-L-threonyl-[protein] + diphosphate</text>
        <dbReference type="Rhea" id="RHEA:54292"/>
        <dbReference type="Rhea" id="RHEA-COMP:11060"/>
        <dbReference type="Rhea" id="RHEA-COMP:13847"/>
        <dbReference type="ChEBI" id="CHEBI:30013"/>
        <dbReference type="ChEBI" id="CHEBI:30616"/>
        <dbReference type="ChEBI" id="CHEBI:33019"/>
        <dbReference type="ChEBI" id="CHEBI:138113"/>
        <dbReference type="EC" id="2.7.7.108"/>
    </reaction>
</comment>
<proteinExistence type="predicted"/>
<evidence type="ECO:0000256" key="7">
    <source>
        <dbReference type="ARBA" id="ARBA00048696"/>
    </source>
</evidence>
<keyword evidence="3" id="KW-0547">Nucleotide-binding</keyword>
<accession>A0A558JLS5</accession>
<dbReference type="PANTHER" id="PTHR39560:SF1">
    <property type="entry name" value="PROTEIN ADENYLYLTRANSFERASE FIC-RELATED"/>
    <property type="match status" value="1"/>
</dbReference>
<keyword evidence="8" id="KW-0132">Cell division</keyword>
<dbReference type="Pfam" id="PF02661">
    <property type="entry name" value="Fic"/>
    <property type="match status" value="1"/>
</dbReference>
<gene>
    <name evidence="8" type="ORF">F6H94_07835</name>
</gene>
<dbReference type="PANTHER" id="PTHR39560">
    <property type="entry name" value="PROTEIN ADENYLYLTRANSFERASE FIC-RELATED"/>
    <property type="match status" value="1"/>
</dbReference>
<dbReference type="EC" id="2.7.7.108" evidence="5"/>
<sequence length="207" mass="24418">MTDWIQETLYSNGTLKNKLHITDAKELQNLEMNITAQKSYIFLDQQPKIGRLYDLSIIHKFLFSDLYDWAGKYRKGNMYKGNTEFMEHERFDFATINIDKQLSRVKKIAKPTSKDYAELLDSINYMHPFREGNGRSTRLFLQALAANHGQFLDYSRHDKELIEAEHSADIDKLAQLITVENHKTEINAFEAIKKARYMKYKRLRDLD</sequence>
<protein>
    <recommendedName>
        <fullName evidence="5">protein adenylyltransferase</fullName>
        <ecNumber evidence="5">2.7.7.108</ecNumber>
    </recommendedName>
</protein>
<dbReference type="PROSITE" id="PS51459">
    <property type="entry name" value="FIDO"/>
    <property type="match status" value="1"/>
</dbReference>
<dbReference type="AlphaFoldDB" id="A0A558JLS5"/>